<dbReference type="AlphaFoldDB" id="A0A0C9TQ04"/>
<keyword evidence="2" id="KW-1185">Reference proteome</keyword>
<dbReference type="OrthoDB" id="2663773at2759"/>
<dbReference type="EMBL" id="KN819362">
    <property type="protein sequence ID" value="KIJ12578.1"/>
    <property type="molecule type" value="Genomic_DNA"/>
</dbReference>
<protein>
    <submittedName>
        <fullName evidence="1">Uncharacterized protein</fullName>
    </submittedName>
</protein>
<accession>A0A0C9TQ04</accession>
<name>A0A0C9TQ04_PAXIN</name>
<sequence>MGHALDAVIYCARSRHDWSRAGLGYLGYTGGWATAGATVPWPHGNLADAVDFWSRCQRRSRPYFSAVMGVFRCAWSAWSANYASRPGLQHTNVQYFHRAHVNLTQWGSMADGPVVAHVTSNASYPHGISSNYTLLQQGFTADVTCRQQNFSDTGSGFPSMTLFNATLPLPSLGQSQPGSYTSLVSWAWSTNCTAYSSSCMVQLSPMVFLSIQQCVHLQMWGAFWYQTSPLPVLGFSREVVNGSYAMPSMPVVCEVTPVITTIRVQYSGIIVNISDVVDKRPLNANGSNWPLLLGPAQSVAAVLYASQGMVNNSIMDSIRYTMDACFVSHDTFNTVLENYLRGMVEYWGTTRRDYVLVTAKDIPDEMLIPVNGTMSITTTGWKYSGLADILVLALISVIPGLTMCAVAMDYLESRRKVHGSPERPACVAHQPFNASDPLHVILASGSGGLCRALRARSSGDLIDYKSLRVHLGVQDDGMAVLTAEDSGEVDVAESVEVDEEAGEDEEGNFGGDLFVDENWKKNAVAPRCYTW</sequence>
<dbReference type="HOGENOM" id="CLU_038613_0_0_1"/>
<organism evidence="1 2">
    <name type="scientific">Paxillus involutus ATCC 200175</name>
    <dbReference type="NCBI Taxonomy" id="664439"/>
    <lineage>
        <taxon>Eukaryota</taxon>
        <taxon>Fungi</taxon>
        <taxon>Dikarya</taxon>
        <taxon>Basidiomycota</taxon>
        <taxon>Agaricomycotina</taxon>
        <taxon>Agaricomycetes</taxon>
        <taxon>Agaricomycetidae</taxon>
        <taxon>Boletales</taxon>
        <taxon>Paxilineae</taxon>
        <taxon>Paxillaceae</taxon>
        <taxon>Paxillus</taxon>
    </lineage>
</organism>
<reference evidence="2" key="2">
    <citation type="submission" date="2015-01" db="EMBL/GenBank/DDBJ databases">
        <title>Evolutionary Origins and Diversification of the Mycorrhizal Mutualists.</title>
        <authorList>
            <consortium name="DOE Joint Genome Institute"/>
            <consortium name="Mycorrhizal Genomics Consortium"/>
            <person name="Kohler A."/>
            <person name="Kuo A."/>
            <person name="Nagy L.G."/>
            <person name="Floudas D."/>
            <person name="Copeland A."/>
            <person name="Barry K.W."/>
            <person name="Cichocki N."/>
            <person name="Veneault-Fourrey C."/>
            <person name="LaButti K."/>
            <person name="Lindquist E.A."/>
            <person name="Lipzen A."/>
            <person name="Lundell T."/>
            <person name="Morin E."/>
            <person name="Murat C."/>
            <person name="Riley R."/>
            <person name="Ohm R."/>
            <person name="Sun H."/>
            <person name="Tunlid A."/>
            <person name="Henrissat B."/>
            <person name="Grigoriev I.V."/>
            <person name="Hibbett D.S."/>
            <person name="Martin F."/>
        </authorList>
    </citation>
    <scope>NUCLEOTIDE SEQUENCE [LARGE SCALE GENOMIC DNA]</scope>
    <source>
        <strain evidence="2">ATCC 200175</strain>
    </source>
</reference>
<proteinExistence type="predicted"/>
<reference evidence="1 2" key="1">
    <citation type="submission" date="2014-06" db="EMBL/GenBank/DDBJ databases">
        <authorList>
            <consortium name="DOE Joint Genome Institute"/>
            <person name="Kuo A."/>
            <person name="Kohler A."/>
            <person name="Nagy L.G."/>
            <person name="Floudas D."/>
            <person name="Copeland A."/>
            <person name="Barry K.W."/>
            <person name="Cichocki N."/>
            <person name="Veneault-Fourrey C."/>
            <person name="LaButti K."/>
            <person name="Lindquist E.A."/>
            <person name="Lipzen A."/>
            <person name="Lundell T."/>
            <person name="Morin E."/>
            <person name="Murat C."/>
            <person name="Sun H."/>
            <person name="Tunlid A."/>
            <person name="Henrissat B."/>
            <person name="Grigoriev I.V."/>
            <person name="Hibbett D.S."/>
            <person name="Martin F."/>
            <person name="Nordberg H.P."/>
            <person name="Cantor M.N."/>
            <person name="Hua S.X."/>
        </authorList>
    </citation>
    <scope>NUCLEOTIDE SEQUENCE [LARGE SCALE GENOMIC DNA]</scope>
    <source>
        <strain evidence="1 2">ATCC 200175</strain>
    </source>
</reference>
<gene>
    <name evidence="1" type="ORF">PAXINDRAFT_171145</name>
</gene>
<evidence type="ECO:0000313" key="2">
    <source>
        <dbReference type="Proteomes" id="UP000053647"/>
    </source>
</evidence>
<evidence type="ECO:0000313" key="1">
    <source>
        <dbReference type="EMBL" id="KIJ12578.1"/>
    </source>
</evidence>
<dbReference type="Proteomes" id="UP000053647">
    <property type="component" value="Unassembled WGS sequence"/>
</dbReference>